<dbReference type="EMBL" id="JAUZVZ010000016">
    <property type="protein sequence ID" value="MDP4536895.1"/>
    <property type="molecule type" value="Genomic_DNA"/>
</dbReference>
<dbReference type="Proteomes" id="UP001231616">
    <property type="component" value="Unassembled WGS sequence"/>
</dbReference>
<proteinExistence type="predicted"/>
<comment type="caution">
    <text evidence="1">The sequence shown here is derived from an EMBL/GenBank/DDBJ whole genome shotgun (WGS) entry which is preliminary data.</text>
</comment>
<dbReference type="Gene3D" id="1.10.3290.10">
    <property type="entry name" value="Fido-like domain"/>
    <property type="match status" value="1"/>
</dbReference>
<protein>
    <submittedName>
        <fullName evidence="1">Uncharacterized protein</fullName>
    </submittedName>
</protein>
<sequence length="23" mass="2733">MYEWAGKIRTVDISKQSTRFCNV</sequence>
<accession>A0ABT9H0T8</accession>
<evidence type="ECO:0000313" key="1">
    <source>
        <dbReference type="EMBL" id="MDP4536895.1"/>
    </source>
</evidence>
<dbReference type="InterPro" id="IPR036597">
    <property type="entry name" value="Fido-like_dom_sf"/>
</dbReference>
<evidence type="ECO:0000313" key="2">
    <source>
        <dbReference type="Proteomes" id="UP001231616"/>
    </source>
</evidence>
<name>A0ABT9H0T8_9GAMM</name>
<organism evidence="1 2">
    <name type="scientific">Alkalimonas collagenimarina</name>
    <dbReference type="NCBI Taxonomy" id="400390"/>
    <lineage>
        <taxon>Bacteria</taxon>
        <taxon>Pseudomonadati</taxon>
        <taxon>Pseudomonadota</taxon>
        <taxon>Gammaproteobacteria</taxon>
        <taxon>Alkalimonas</taxon>
    </lineage>
</organism>
<keyword evidence="2" id="KW-1185">Reference proteome</keyword>
<reference evidence="1 2" key="1">
    <citation type="submission" date="2023-08" db="EMBL/GenBank/DDBJ databases">
        <authorList>
            <person name="Joshi A."/>
            <person name="Thite S."/>
        </authorList>
    </citation>
    <scope>NUCLEOTIDE SEQUENCE [LARGE SCALE GENOMIC DNA]</scope>
    <source>
        <strain evidence="1 2">AC40</strain>
    </source>
</reference>
<gene>
    <name evidence="1" type="ORF">Q3O60_11895</name>
</gene>